<dbReference type="Proteomes" id="UP000224567">
    <property type="component" value="Unassembled WGS sequence"/>
</dbReference>
<feature type="region of interest" description="Disordered" evidence="1">
    <location>
        <begin position="1"/>
        <end position="38"/>
    </location>
</feature>
<dbReference type="Gene3D" id="3.90.480.20">
    <property type="match status" value="1"/>
</dbReference>
<dbReference type="GO" id="GO:0016491">
    <property type="term" value="F:oxidoreductase activity"/>
    <property type="evidence" value="ECO:0007669"/>
    <property type="project" value="InterPro"/>
</dbReference>
<dbReference type="Pfam" id="PF03460">
    <property type="entry name" value="NIR_SIR_ferr"/>
    <property type="match status" value="1"/>
</dbReference>
<organism evidence="3 4">
    <name type="scientific">Capsicum baccatum</name>
    <name type="common">Peruvian pepper</name>
    <dbReference type="NCBI Taxonomy" id="33114"/>
    <lineage>
        <taxon>Eukaryota</taxon>
        <taxon>Viridiplantae</taxon>
        <taxon>Streptophyta</taxon>
        <taxon>Embryophyta</taxon>
        <taxon>Tracheophyta</taxon>
        <taxon>Spermatophyta</taxon>
        <taxon>Magnoliopsida</taxon>
        <taxon>eudicotyledons</taxon>
        <taxon>Gunneridae</taxon>
        <taxon>Pentapetalae</taxon>
        <taxon>asterids</taxon>
        <taxon>lamiids</taxon>
        <taxon>Solanales</taxon>
        <taxon>Solanaceae</taxon>
        <taxon>Solanoideae</taxon>
        <taxon>Capsiceae</taxon>
        <taxon>Capsicum</taxon>
    </lineage>
</organism>
<keyword evidence="4" id="KW-1185">Reference proteome</keyword>
<name>A0A2G2WIZ9_CAPBA</name>
<dbReference type="EMBL" id="MLFT02000006">
    <property type="protein sequence ID" value="PHT45211.1"/>
    <property type="molecule type" value="Genomic_DNA"/>
</dbReference>
<protein>
    <recommendedName>
        <fullName evidence="2">Nitrite/Sulfite reductase ferredoxin-like domain-containing protein</fullName>
    </recommendedName>
</protein>
<accession>A0A2G2WIZ9</accession>
<evidence type="ECO:0000313" key="4">
    <source>
        <dbReference type="Proteomes" id="UP000224567"/>
    </source>
</evidence>
<dbReference type="InterPro" id="IPR036136">
    <property type="entry name" value="Nit/Sulf_reduc_fer-like_dom_sf"/>
</dbReference>
<evidence type="ECO:0000313" key="3">
    <source>
        <dbReference type="EMBL" id="PHT45211.1"/>
    </source>
</evidence>
<reference evidence="3 4" key="1">
    <citation type="journal article" date="2017" name="Genome Biol.">
        <title>New reference genome sequences of hot pepper reveal the massive evolution of plant disease-resistance genes by retroduplication.</title>
        <authorList>
            <person name="Kim S."/>
            <person name="Park J."/>
            <person name="Yeom S.I."/>
            <person name="Kim Y.M."/>
            <person name="Seo E."/>
            <person name="Kim K.T."/>
            <person name="Kim M.S."/>
            <person name="Lee J.M."/>
            <person name="Cheong K."/>
            <person name="Shin H.S."/>
            <person name="Kim S.B."/>
            <person name="Han K."/>
            <person name="Lee J."/>
            <person name="Park M."/>
            <person name="Lee H.A."/>
            <person name="Lee H.Y."/>
            <person name="Lee Y."/>
            <person name="Oh S."/>
            <person name="Lee J.H."/>
            <person name="Choi E."/>
            <person name="Choi E."/>
            <person name="Lee S.E."/>
            <person name="Jeon J."/>
            <person name="Kim H."/>
            <person name="Choi G."/>
            <person name="Song H."/>
            <person name="Lee J."/>
            <person name="Lee S.C."/>
            <person name="Kwon J.K."/>
            <person name="Lee H.Y."/>
            <person name="Koo N."/>
            <person name="Hong Y."/>
            <person name="Kim R.W."/>
            <person name="Kang W.H."/>
            <person name="Huh J.H."/>
            <person name="Kang B.C."/>
            <person name="Yang T.J."/>
            <person name="Lee Y.H."/>
            <person name="Bennetzen J.L."/>
            <person name="Choi D."/>
        </authorList>
    </citation>
    <scope>NUCLEOTIDE SEQUENCE [LARGE SCALE GENOMIC DNA]</scope>
    <source>
        <strain evidence="4">cv. PBC81</strain>
    </source>
</reference>
<proteinExistence type="predicted"/>
<dbReference type="AlphaFoldDB" id="A0A2G2WIZ9"/>
<feature type="domain" description="Nitrite/Sulfite reductase ferredoxin-like" evidence="2">
    <location>
        <begin position="91"/>
        <end position="132"/>
    </location>
</feature>
<dbReference type="STRING" id="33114.A0A2G2WIZ9"/>
<dbReference type="InterPro" id="IPR005117">
    <property type="entry name" value="NiRdtase/SiRdtase_haem-b_fer"/>
</dbReference>
<gene>
    <name evidence="3" type="ORF">CQW23_14369</name>
</gene>
<sequence>MRDSLGRIEAQGRIGMAEASPSQTRSVENQEQGSNVNLVGEKDGKKFRKLQLPVFKGENPLGWFFKAEQYFAVNEILEVERLQAISSGGHGRVQVDDMDDLAHLADEYGSGEQNIIIPNIENSKIEALLKEPLFSVIEMKVGTKEASDGMLSGVFLDGLKEEIQDAFTGSNIEKDNGDGLKGGGLKLYFATSSGFSFEPSRGSSSNKLVGFRPNYHRVVNILEIYD</sequence>
<dbReference type="SUPFAM" id="SSF55124">
    <property type="entry name" value="Nitrite/Sulfite reductase N-terminal domain-like"/>
    <property type="match status" value="1"/>
</dbReference>
<reference evidence="4" key="2">
    <citation type="journal article" date="2017" name="J. Anim. Genet.">
        <title>Multiple reference genome sequences of hot pepper reveal the massive evolution of plant disease resistance genes by retroduplication.</title>
        <authorList>
            <person name="Kim S."/>
            <person name="Park J."/>
            <person name="Yeom S.-I."/>
            <person name="Kim Y.-M."/>
            <person name="Seo E."/>
            <person name="Kim K.-T."/>
            <person name="Kim M.-S."/>
            <person name="Lee J.M."/>
            <person name="Cheong K."/>
            <person name="Shin H.-S."/>
            <person name="Kim S.-B."/>
            <person name="Han K."/>
            <person name="Lee J."/>
            <person name="Park M."/>
            <person name="Lee H.-A."/>
            <person name="Lee H.-Y."/>
            <person name="Lee Y."/>
            <person name="Oh S."/>
            <person name="Lee J.H."/>
            <person name="Choi E."/>
            <person name="Choi E."/>
            <person name="Lee S.E."/>
            <person name="Jeon J."/>
            <person name="Kim H."/>
            <person name="Choi G."/>
            <person name="Song H."/>
            <person name="Lee J."/>
            <person name="Lee S.-C."/>
            <person name="Kwon J.-K."/>
            <person name="Lee H.-Y."/>
            <person name="Koo N."/>
            <person name="Hong Y."/>
            <person name="Kim R.W."/>
            <person name="Kang W.-H."/>
            <person name="Huh J.H."/>
            <person name="Kang B.-C."/>
            <person name="Yang T.-J."/>
            <person name="Lee Y.-H."/>
            <person name="Bennetzen J.L."/>
            <person name="Choi D."/>
        </authorList>
    </citation>
    <scope>NUCLEOTIDE SEQUENCE [LARGE SCALE GENOMIC DNA]</scope>
    <source>
        <strain evidence="4">cv. PBC81</strain>
    </source>
</reference>
<dbReference type="OrthoDB" id="1745472at2759"/>
<feature type="compositionally biased region" description="Polar residues" evidence="1">
    <location>
        <begin position="20"/>
        <end position="37"/>
    </location>
</feature>
<evidence type="ECO:0000256" key="1">
    <source>
        <dbReference type="SAM" id="MobiDB-lite"/>
    </source>
</evidence>
<comment type="caution">
    <text evidence="3">The sequence shown here is derived from an EMBL/GenBank/DDBJ whole genome shotgun (WGS) entry which is preliminary data.</text>
</comment>
<evidence type="ECO:0000259" key="2">
    <source>
        <dbReference type="Pfam" id="PF03460"/>
    </source>
</evidence>